<dbReference type="PROSITE" id="PS00233">
    <property type="entry name" value="CHIT_BIND_RR_1"/>
    <property type="match status" value="1"/>
</dbReference>
<dbReference type="PROSITE" id="PS51155">
    <property type="entry name" value="CHIT_BIND_RR_2"/>
    <property type="match status" value="2"/>
</dbReference>
<reference evidence="5" key="1">
    <citation type="submission" date="2022-01" db="UniProtKB">
        <authorList>
            <consortium name="EnsemblMetazoa"/>
        </authorList>
    </citation>
    <scope>IDENTIFICATION</scope>
</reference>
<dbReference type="KEGG" id="clec:106669044"/>
<evidence type="ECO:0000256" key="3">
    <source>
        <dbReference type="SAM" id="MobiDB-lite"/>
    </source>
</evidence>
<keyword evidence="6" id="KW-1185">Reference proteome</keyword>
<evidence type="ECO:0000256" key="2">
    <source>
        <dbReference type="PROSITE-ProRule" id="PRU00497"/>
    </source>
</evidence>
<dbReference type="PANTHER" id="PTHR10380:SF119">
    <property type="entry name" value="PROTEIN LETHAL(3)MALIGNANT BLOOD NEOPLASM 1"/>
    <property type="match status" value="1"/>
</dbReference>
<feature type="chain" id="PRO_5035170494" description="CPR type cuticle protein" evidence="4">
    <location>
        <begin position="19"/>
        <end position="349"/>
    </location>
</feature>
<dbReference type="InterPro" id="IPR000618">
    <property type="entry name" value="Insect_cuticle"/>
</dbReference>
<organism evidence="5 6">
    <name type="scientific">Cimex lectularius</name>
    <name type="common">Bed bug</name>
    <name type="synonym">Acanthia lectularia</name>
    <dbReference type="NCBI Taxonomy" id="79782"/>
    <lineage>
        <taxon>Eukaryota</taxon>
        <taxon>Metazoa</taxon>
        <taxon>Ecdysozoa</taxon>
        <taxon>Arthropoda</taxon>
        <taxon>Hexapoda</taxon>
        <taxon>Insecta</taxon>
        <taxon>Pterygota</taxon>
        <taxon>Neoptera</taxon>
        <taxon>Paraneoptera</taxon>
        <taxon>Hemiptera</taxon>
        <taxon>Heteroptera</taxon>
        <taxon>Panheteroptera</taxon>
        <taxon>Cimicomorpha</taxon>
        <taxon>Cimicidae</taxon>
        <taxon>Cimex</taxon>
    </lineage>
</organism>
<evidence type="ECO:0008006" key="7">
    <source>
        <dbReference type="Google" id="ProtNLM"/>
    </source>
</evidence>
<dbReference type="InterPro" id="IPR031311">
    <property type="entry name" value="CHIT_BIND_RR_consensus"/>
</dbReference>
<proteinExistence type="predicted"/>
<dbReference type="Proteomes" id="UP000494040">
    <property type="component" value="Unassembled WGS sequence"/>
</dbReference>
<dbReference type="OMA" id="FNIEGHQ"/>
<dbReference type="EnsemblMetazoa" id="XM_014398289.2">
    <property type="protein sequence ID" value="XP_014253775.1"/>
    <property type="gene ID" value="LOC106669044"/>
</dbReference>
<feature type="compositionally biased region" description="Polar residues" evidence="3">
    <location>
        <begin position="193"/>
        <end position="203"/>
    </location>
</feature>
<dbReference type="InterPro" id="IPR050468">
    <property type="entry name" value="Cuticle_Struct_Prot"/>
</dbReference>
<evidence type="ECO:0000256" key="4">
    <source>
        <dbReference type="SAM" id="SignalP"/>
    </source>
</evidence>
<accession>A0A8I6RYJ9</accession>
<protein>
    <recommendedName>
        <fullName evidence="7">CPR type cuticle protein</fullName>
    </recommendedName>
</protein>
<dbReference type="GeneID" id="106669044"/>
<feature type="signal peptide" evidence="4">
    <location>
        <begin position="1"/>
        <end position="18"/>
    </location>
</feature>
<dbReference type="AlphaFoldDB" id="A0A8I6RYJ9"/>
<name>A0A8I6RYJ9_CIMLE</name>
<feature type="compositionally biased region" description="Basic and acidic residues" evidence="3">
    <location>
        <begin position="226"/>
        <end position="244"/>
    </location>
</feature>
<dbReference type="GO" id="GO:0008010">
    <property type="term" value="F:structural constituent of chitin-based larval cuticle"/>
    <property type="evidence" value="ECO:0007669"/>
    <property type="project" value="TreeGrafter"/>
</dbReference>
<evidence type="ECO:0000313" key="6">
    <source>
        <dbReference type="Proteomes" id="UP000494040"/>
    </source>
</evidence>
<sequence>MIIIILEILLVGLHLVKCQEGDGFTDENRPYKFGFNIEGYQHRYEEKNEKGIIMGEYGFITADGVYHLTVYATDENGNFKIIKMKNIKIGLPTEKPMTSIPGVAGGKPHSVNQIKNQPEQIKLDGKPGCGGCLLPTPKPPEKESSKVEPLRGSAGDQVGPAAYAGKPLLPEKYPVVDSLNPRTENPGEKYKNQNEQFITSNPASPGFHKSMKTGIPGKNSPSVDHFNPRLEKPGEKDKNRDKFDSNLGSQEGEKVPESVQDLMKLFYKFNYTLTYHGHDEVGNRAGEKNGSYFFNGRDGYKRKVNYTANEFGYQPNITLVRVGQDETPEEGSEKELNKLLGNEFVWYYQ</sequence>
<dbReference type="OrthoDB" id="6362401at2759"/>
<keyword evidence="4" id="KW-0732">Signal</keyword>
<dbReference type="GO" id="GO:0062129">
    <property type="term" value="C:chitin-based extracellular matrix"/>
    <property type="evidence" value="ECO:0007669"/>
    <property type="project" value="TreeGrafter"/>
</dbReference>
<dbReference type="PANTHER" id="PTHR10380">
    <property type="entry name" value="CUTICLE PROTEIN"/>
    <property type="match status" value="1"/>
</dbReference>
<dbReference type="Pfam" id="PF00379">
    <property type="entry name" value="Chitin_bind_4"/>
    <property type="match status" value="2"/>
</dbReference>
<evidence type="ECO:0000256" key="1">
    <source>
        <dbReference type="ARBA" id="ARBA00022460"/>
    </source>
</evidence>
<feature type="compositionally biased region" description="Basic and acidic residues" evidence="3">
    <location>
        <begin position="139"/>
        <end position="149"/>
    </location>
</feature>
<feature type="region of interest" description="Disordered" evidence="3">
    <location>
        <begin position="120"/>
        <end position="255"/>
    </location>
</feature>
<evidence type="ECO:0000313" key="5">
    <source>
        <dbReference type="EnsemblMetazoa" id="XP_014253775.1"/>
    </source>
</evidence>
<dbReference type="RefSeq" id="XP_014253775.1">
    <property type="nucleotide sequence ID" value="XM_014398289.2"/>
</dbReference>
<keyword evidence="1 2" id="KW-0193">Cuticle</keyword>